<dbReference type="Proteomes" id="UP001239167">
    <property type="component" value="Unassembled WGS sequence"/>
</dbReference>
<dbReference type="InterPro" id="IPR035901">
    <property type="entry name" value="GIY-YIG_endonuc_sf"/>
</dbReference>
<evidence type="ECO:0000256" key="1">
    <source>
        <dbReference type="ARBA" id="ARBA00007435"/>
    </source>
</evidence>
<dbReference type="PANTHER" id="PTHR34477">
    <property type="entry name" value="UPF0213 PROTEIN YHBQ"/>
    <property type="match status" value="1"/>
</dbReference>
<organism evidence="3 4">
    <name type="scientific">Pectinatus haikarae</name>
    <dbReference type="NCBI Taxonomy" id="349096"/>
    <lineage>
        <taxon>Bacteria</taxon>
        <taxon>Bacillati</taxon>
        <taxon>Bacillota</taxon>
        <taxon>Negativicutes</taxon>
        <taxon>Selenomonadales</taxon>
        <taxon>Selenomonadaceae</taxon>
        <taxon>Pectinatus</taxon>
    </lineage>
</organism>
<proteinExistence type="inferred from homology"/>
<keyword evidence="4" id="KW-1185">Reference proteome</keyword>
<comment type="caution">
    <text evidence="3">The sequence shown here is derived from an EMBL/GenBank/DDBJ whole genome shotgun (WGS) entry which is preliminary data.</text>
</comment>
<evidence type="ECO:0000313" key="3">
    <source>
        <dbReference type="EMBL" id="MDQ0203497.1"/>
    </source>
</evidence>
<dbReference type="CDD" id="cd10456">
    <property type="entry name" value="GIY-YIG_UPF0213"/>
    <property type="match status" value="1"/>
</dbReference>
<reference evidence="3 4" key="1">
    <citation type="submission" date="2023-07" db="EMBL/GenBank/DDBJ databases">
        <title>Genomic Encyclopedia of Type Strains, Phase IV (KMG-IV): sequencing the most valuable type-strain genomes for metagenomic binning, comparative biology and taxonomic classification.</title>
        <authorList>
            <person name="Goeker M."/>
        </authorList>
    </citation>
    <scope>NUCLEOTIDE SEQUENCE [LARGE SCALE GENOMIC DNA]</scope>
    <source>
        <strain evidence="3 4">DSM 16980</strain>
    </source>
</reference>
<comment type="similarity">
    <text evidence="1">Belongs to the UPF0213 family.</text>
</comment>
<dbReference type="Pfam" id="PF01541">
    <property type="entry name" value="GIY-YIG"/>
    <property type="match status" value="1"/>
</dbReference>
<name>A0ABT9Y6R2_9FIRM</name>
<dbReference type="SUPFAM" id="SSF82771">
    <property type="entry name" value="GIY-YIG endonuclease"/>
    <property type="match status" value="1"/>
</dbReference>
<dbReference type="InterPro" id="IPR050190">
    <property type="entry name" value="UPF0213_domain"/>
</dbReference>
<dbReference type="EMBL" id="JAUSUE010000006">
    <property type="protein sequence ID" value="MDQ0203497.1"/>
    <property type="molecule type" value="Genomic_DNA"/>
</dbReference>
<feature type="domain" description="GIY-YIG" evidence="2">
    <location>
        <begin position="1"/>
        <end position="77"/>
    </location>
</feature>
<dbReference type="PANTHER" id="PTHR34477:SF1">
    <property type="entry name" value="UPF0213 PROTEIN YHBQ"/>
    <property type="match status" value="1"/>
</dbReference>
<evidence type="ECO:0000313" key="4">
    <source>
        <dbReference type="Proteomes" id="UP001239167"/>
    </source>
</evidence>
<dbReference type="GO" id="GO:0004519">
    <property type="term" value="F:endonuclease activity"/>
    <property type="evidence" value="ECO:0007669"/>
    <property type="project" value="UniProtKB-KW"/>
</dbReference>
<keyword evidence="3" id="KW-0378">Hydrolase</keyword>
<evidence type="ECO:0000259" key="2">
    <source>
        <dbReference type="PROSITE" id="PS50164"/>
    </source>
</evidence>
<dbReference type="PROSITE" id="PS50164">
    <property type="entry name" value="GIY_YIG"/>
    <property type="match status" value="1"/>
</dbReference>
<dbReference type="Gene3D" id="3.40.1440.10">
    <property type="entry name" value="GIY-YIG endonuclease"/>
    <property type="match status" value="1"/>
</dbReference>
<dbReference type="RefSeq" id="WP_196604693.1">
    <property type="nucleotide sequence ID" value="NZ_CP116940.1"/>
</dbReference>
<dbReference type="InterPro" id="IPR000305">
    <property type="entry name" value="GIY-YIG_endonuc"/>
</dbReference>
<gene>
    <name evidence="3" type="ORF">J2S01_001213</name>
</gene>
<keyword evidence="3" id="KW-0255">Endonuclease</keyword>
<protein>
    <submittedName>
        <fullName evidence="3">Endonuclease</fullName>
    </submittedName>
</protein>
<accession>A0ABT9Y6R2</accession>
<sequence length="86" mass="9973">MNAYTYMLHCKDGSFYTGWTNDLAKRLAAHSNGKGAKYTRMRLPVKLVYYETYSSKSAAMSREYEIKQLTHKEKISLCGNVDDKFF</sequence>
<keyword evidence="3" id="KW-0540">Nuclease</keyword>